<feature type="region of interest" description="Disordered" evidence="4">
    <location>
        <begin position="156"/>
        <end position="183"/>
    </location>
</feature>
<evidence type="ECO:0000256" key="1">
    <source>
        <dbReference type="ARBA" id="ARBA00022722"/>
    </source>
</evidence>
<organism evidence="6 7">
    <name type="scientific">Candidatus Nitrosocosmicus arcticus</name>
    <dbReference type="NCBI Taxonomy" id="2035267"/>
    <lineage>
        <taxon>Archaea</taxon>
        <taxon>Nitrososphaerota</taxon>
        <taxon>Nitrososphaeria</taxon>
        <taxon>Nitrososphaerales</taxon>
        <taxon>Nitrososphaeraceae</taxon>
        <taxon>Candidatus Nitrosocosmicus</taxon>
    </lineage>
</organism>
<dbReference type="GO" id="GO:0016787">
    <property type="term" value="F:hydrolase activity"/>
    <property type="evidence" value="ECO:0007669"/>
    <property type="project" value="UniProtKB-KW"/>
</dbReference>
<dbReference type="PROSITE" id="PS50830">
    <property type="entry name" value="TNASE_3"/>
    <property type="match status" value="1"/>
</dbReference>
<keyword evidence="3" id="KW-0378">Hydrolase</keyword>
<keyword evidence="7" id="KW-1185">Reference proteome</keyword>
<sequence length="220" mass="24035">MRHFLFYKIIFVFLVFFGTITFSNQVWATSLNSDLVTTTSLNFSGTVTKVIDGDTLDVKTTDGETITIRLVLVDAPESEESGSDEAKNFITEQCLNKNAEVDPDNNQGLTYGRTVAVVYCEGVNVNEAILDNGFADVYQDFCDVSEFADTNWAQEHGCSNSSNNDNDDDIESSSGINNNQFDNDGSVDLDCKDFDEKNIPVGSNDPHNLDADGDGIGCEG</sequence>
<dbReference type="EMBL" id="VOAH01000017">
    <property type="protein sequence ID" value="TVP39277.1"/>
    <property type="molecule type" value="Genomic_DNA"/>
</dbReference>
<dbReference type="GO" id="GO:0003676">
    <property type="term" value="F:nucleic acid binding"/>
    <property type="evidence" value="ECO:0007669"/>
    <property type="project" value="InterPro"/>
</dbReference>
<dbReference type="InterPro" id="IPR016071">
    <property type="entry name" value="Staphylococal_nuclease_OB-fold"/>
</dbReference>
<dbReference type="AlphaFoldDB" id="A0A557SRQ5"/>
<dbReference type="Proteomes" id="UP000315289">
    <property type="component" value="Unassembled WGS sequence"/>
</dbReference>
<keyword evidence="1" id="KW-0540">Nuclease</keyword>
<dbReference type="SUPFAM" id="SSF50199">
    <property type="entry name" value="Staphylococcal nuclease"/>
    <property type="match status" value="1"/>
</dbReference>
<name>A0A557SRQ5_9ARCH</name>
<evidence type="ECO:0000259" key="5">
    <source>
        <dbReference type="PROSITE" id="PS50830"/>
    </source>
</evidence>
<dbReference type="SMART" id="SM00318">
    <property type="entry name" value="SNc"/>
    <property type="match status" value="1"/>
</dbReference>
<evidence type="ECO:0000313" key="7">
    <source>
        <dbReference type="Proteomes" id="UP000315289"/>
    </source>
</evidence>
<evidence type="ECO:0000256" key="3">
    <source>
        <dbReference type="ARBA" id="ARBA00022801"/>
    </source>
</evidence>
<dbReference type="Pfam" id="PF00565">
    <property type="entry name" value="SNase"/>
    <property type="match status" value="1"/>
</dbReference>
<feature type="region of interest" description="Disordered" evidence="4">
    <location>
        <begin position="195"/>
        <end position="220"/>
    </location>
</feature>
<dbReference type="PANTHER" id="PTHR12302:SF3">
    <property type="entry name" value="SERINE_THREONINE-PROTEIN KINASE 31"/>
    <property type="match status" value="1"/>
</dbReference>
<keyword evidence="2" id="KW-0255">Endonuclease</keyword>
<dbReference type="RefSeq" id="WP_144734208.1">
    <property type="nucleotide sequence ID" value="NZ_ML675592.1"/>
</dbReference>
<dbReference type="InterPro" id="IPR035437">
    <property type="entry name" value="SNase_OB-fold_sf"/>
</dbReference>
<dbReference type="Gene3D" id="2.40.50.90">
    <property type="match status" value="1"/>
</dbReference>
<evidence type="ECO:0000313" key="6">
    <source>
        <dbReference type="EMBL" id="TVP39277.1"/>
    </source>
</evidence>
<dbReference type="OrthoDB" id="3327at2157"/>
<evidence type="ECO:0000256" key="2">
    <source>
        <dbReference type="ARBA" id="ARBA00022759"/>
    </source>
</evidence>
<proteinExistence type="predicted"/>
<gene>
    <name evidence="6" type="ORF">NARC_170017</name>
</gene>
<dbReference type="InterPro" id="IPR002071">
    <property type="entry name" value="Thermonucl_AS"/>
</dbReference>
<reference evidence="6 7" key="1">
    <citation type="journal article" date="2019" name="Front. Microbiol.">
        <title>Ammonia Oxidation by the Arctic Terrestrial Thaumarchaeote Candidatus Nitrosocosmicus arcticus Is Stimulated by Increasing Temperatures.</title>
        <authorList>
            <person name="Alves R.J.E."/>
            <person name="Kerou M."/>
            <person name="Zappe A."/>
            <person name="Bittner R."/>
            <person name="Abby S.S."/>
            <person name="Schmidt H.A."/>
            <person name="Pfeifer K."/>
            <person name="Schleper C."/>
        </authorList>
    </citation>
    <scope>NUCLEOTIDE SEQUENCE [LARGE SCALE GENOMIC DNA]</scope>
    <source>
        <strain evidence="6 7">Kfb</strain>
    </source>
</reference>
<evidence type="ECO:0000256" key="4">
    <source>
        <dbReference type="SAM" id="MobiDB-lite"/>
    </source>
</evidence>
<dbReference type="GO" id="GO:0004519">
    <property type="term" value="F:endonuclease activity"/>
    <property type="evidence" value="ECO:0007669"/>
    <property type="project" value="UniProtKB-KW"/>
</dbReference>
<protein>
    <submittedName>
        <fullName evidence="6">Excalibur domain protein</fullName>
    </submittedName>
</protein>
<dbReference type="PROSITE" id="PS01123">
    <property type="entry name" value="TNASE_1"/>
    <property type="match status" value="1"/>
</dbReference>
<comment type="caution">
    <text evidence="6">The sequence shown here is derived from an EMBL/GenBank/DDBJ whole genome shotgun (WGS) entry which is preliminary data.</text>
</comment>
<dbReference type="PANTHER" id="PTHR12302">
    <property type="entry name" value="EBNA2 BINDING PROTEIN P100"/>
    <property type="match status" value="1"/>
</dbReference>
<feature type="domain" description="TNase-like" evidence="5">
    <location>
        <begin position="41"/>
        <end position="138"/>
    </location>
</feature>
<accession>A0A557SRQ5</accession>